<evidence type="ECO:0000313" key="2">
    <source>
        <dbReference type="EMBL" id="HJE38516.1"/>
    </source>
</evidence>
<proteinExistence type="predicted"/>
<feature type="chain" id="PRO_5037624031" description="DUF4230 domain-containing protein" evidence="1">
    <location>
        <begin position="25"/>
        <end position="207"/>
    </location>
</feature>
<gene>
    <name evidence="2" type="ORF">K8V47_01955</name>
</gene>
<evidence type="ECO:0000313" key="3">
    <source>
        <dbReference type="Proteomes" id="UP000711407"/>
    </source>
</evidence>
<keyword evidence="1" id="KW-0732">Signal</keyword>
<accession>A0A921JHG7</accession>
<comment type="caution">
    <text evidence="2">The sequence shown here is derived from an EMBL/GenBank/DDBJ whole genome shotgun (WGS) entry which is preliminary data.</text>
</comment>
<evidence type="ECO:0000256" key="1">
    <source>
        <dbReference type="SAM" id="SignalP"/>
    </source>
</evidence>
<dbReference type="AlphaFoldDB" id="A0A921JHG7"/>
<reference evidence="2" key="2">
    <citation type="submission" date="2021-09" db="EMBL/GenBank/DDBJ databases">
        <authorList>
            <person name="Gilroy R."/>
        </authorList>
    </citation>
    <scope>NUCLEOTIDE SEQUENCE</scope>
    <source>
        <strain evidence="2">4100</strain>
    </source>
</reference>
<name>A0A921JHG7_9BACT</name>
<dbReference type="PROSITE" id="PS51257">
    <property type="entry name" value="PROKAR_LIPOPROTEIN"/>
    <property type="match status" value="1"/>
</dbReference>
<feature type="signal peptide" evidence="1">
    <location>
        <begin position="1"/>
        <end position="24"/>
    </location>
</feature>
<evidence type="ECO:0008006" key="4">
    <source>
        <dbReference type="Google" id="ProtNLM"/>
    </source>
</evidence>
<dbReference type="Proteomes" id="UP000711407">
    <property type="component" value="Unassembled WGS sequence"/>
</dbReference>
<protein>
    <recommendedName>
        <fullName evidence="4">DUF4230 domain-containing protein</fullName>
    </recommendedName>
</protein>
<organism evidence="2 3">
    <name type="scientific">Candidatus Amulumruptor caecigallinarius</name>
    <dbReference type="NCBI Taxonomy" id="2109911"/>
    <lineage>
        <taxon>Bacteria</taxon>
        <taxon>Pseudomonadati</taxon>
        <taxon>Bacteroidota</taxon>
        <taxon>Bacteroidia</taxon>
        <taxon>Bacteroidales</taxon>
        <taxon>Muribaculaceae</taxon>
        <taxon>Candidatus Amulumruptor</taxon>
    </lineage>
</organism>
<dbReference type="EMBL" id="DYXT01000016">
    <property type="protein sequence ID" value="HJE38516.1"/>
    <property type="molecule type" value="Genomic_DNA"/>
</dbReference>
<reference evidence="2" key="1">
    <citation type="journal article" date="2021" name="PeerJ">
        <title>Extensive microbial diversity within the chicken gut microbiome revealed by metagenomics and culture.</title>
        <authorList>
            <person name="Gilroy R."/>
            <person name="Ravi A."/>
            <person name="Getino M."/>
            <person name="Pursley I."/>
            <person name="Horton D.L."/>
            <person name="Alikhan N.F."/>
            <person name="Baker D."/>
            <person name="Gharbi K."/>
            <person name="Hall N."/>
            <person name="Watson M."/>
            <person name="Adriaenssens E.M."/>
            <person name="Foster-Nyarko E."/>
            <person name="Jarju S."/>
            <person name="Secka A."/>
            <person name="Antonio M."/>
            <person name="Oren A."/>
            <person name="Chaudhuri R.R."/>
            <person name="La Ragione R."/>
            <person name="Hildebrand F."/>
            <person name="Pallen M.J."/>
        </authorList>
    </citation>
    <scope>NUCLEOTIDE SEQUENCE</scope>
    <source>
        <strain evidence="2">4100</strain>
    </source>
</reference>
<sequence length="207" mass="22907">MKKFPSLAAALTVFVSLTSCNEAAKLASETEGSWSGAPEQFTVSDAAVATMTPVYTFVLGDNDKEGGTVTVSSMISATIPYAPQTPEIVQPISVTASAIGTIEGTWKAMDDEDIVFNFNFESLNINVNPDNITLSDNAFTEQAQAHWEKFKEPYLKSLESRFADAMRLRFMAVRGLEDIKIKKDIMEYEFNNVKMYMHRSGNMSDVK</sequence>